<protein>
    <submittedName>
        <fullName evidence="3">Uncharacterized protein</fullName>
    </submittedName>
</protein>
<evidence type="ECO:0000256" key="1">
    <source>
        <dbReference type="ARBA" id="ARBA00005437"/>
    </source>
</evidence>
<comment type="similarity">
    <text evidence="1">Belongs to the LOR family.</text>
</comment>
<dbReference type="WBParaSite" id="PDA_v2.g23031.t1">
    <property type="protein sequence ID" value="PDA_v2.g23031.t1"/>
    <property type="gene ID" value="PDA_v2.g23031"/>
</dbReference>
<dbReference type="AlphaFoldDB" id="A0A914Q2E2"/>
<sequence>MTHSMGTRRYQIREKFFTLGDDFVIKDEEGISVYNVRSKRLTCRDKLVFEDMAGNRLYKIEEEYWACIKTFKLISPFNNATVATVEEQCSCCFPAFSITSIYGHYEIDGSIGAYSFKLTKNGKIVATVDKKFFAFSDTYGVEMVETEDPAFILALVIVLDQICHDE</sequence>
<name>A0A914Q2E2_9BILA</name>
<evidence type="ECO:0000313" key="2">
    <source>
        <dbReference type="Proteomes" id="UP000887578"/>
    </source>
</evidence>
<dbReference type="SUPFAM" id="SSF54518">
    <property type="entry name" value="Tubby C-terminal domain-like"/>
    <property type="match status" value="1"/>
</dbReference>
<dbReference type="Pfam" id="PF04525">
    <property type="entry name" value="LOR"/>
    <property type="match status" value="1"/>
</dbReference>
<dbReference type="InterPro" id="IPR038595">
    <property type="entry name" value="LOR_sf"/>
</dbReference>
<dbReference type="InterPro" id="IPR025659">
    <property type="entry name" value="Tubby-like_C"/>
</dbReference>
<evidence type="ECO:0000313" key="3">
    <source>
        <dbReference type="WBParaSite" id="PDA_v2.g23031.t1"/>
    </source>
</evidence>
<proteinExistence type="inferred from homology"/>
<accession>A0A914Q2E2</accession>
<organism evidence="2 3">
    <name type="scientific">Panagrolaimus davidi</name>
    <dbReference type="NCBI Taxonomy" id="227884"/>
    <lineage>
        <taxon>Eukaryota</taxon>
        <taxon>Metazoa</taxon>
        <taxon>Ecdysozoa</taxon>
        <taxon>Nematoda</taxon>
        <taxon>Chromadorea</taxon>
        <taxon>Rhabditida</taxon>
        <taxon>Tylenchina</taxon>
        <taxon>Panagrolaimomorpha</taxon>
        <taxon>Panagrolaimoidea</taxon>
        <taxon>Panagrolaimidae</taxon>
        <taxon>Panagrolaimus</taxon>
    </lineage>
</organism>
<dbReference type="Gene3D" id="2.40.160.200">
    <property type="entry name" value="LURP1-related"/>
    <property type="match status" value="1"/>
</dbReference>
<reference evidence="3" key="1">
    <citation type="submission" date="2022-11" db="UniProtKB">
        <authorList>
            <consortium name="WormBaseParasite"/>
        </authorList>
    </citation>
    <scope>IDENTIFICATION</scope>
</reference>
<dbReference type="InterPro" id="IPR007612">
    <property type="entry name" value="LOR"/>
</dbReference>
<keyword evidence="2" id="KW-1185">Reference proteome</keyword>
<dbReference type="Proteomes" id="UP000887578">
    <property type="component" value="Unplaced"/>
</dbReference>